<dbReference type="InterPro" id="IPR051310">
    <property type="entry name" value="MCP_chemotaxis"/>
</dbReference>
<evidence type="ECO:0000256" key="4">
    <source>
        <dbReference type="SAM" id="MobiDB-lite"/>
    </source>
</evidence>
<dbReference type="PRINTS" id="PR00260">
    <property type="entry name" value="CHEMTRNSDUCR"/>
</dbReference>
<dbReference type="PANTHER" id="PTHR43531:SF11">
    <property type="entry name" value="METHYL-ACCEPTING CHEMOTAXIS PROTEIN 3"/>
    <property type="match status" value="1"/>
</dbReference>
<keyword evidence="1" id="KW-0145">Chemotaxis</keyword>
<dbReference type="InterPro" id="IPR004090">
    <property type="entry name" value="Chemotax_Me-accpt_rcpt"/>
</dbReference>
<evidence type="ECO:0000256" key="1">
    <source>
        <dbReference type="ARBA" id="ARBA00022500"/>
    </source>
</evidence>
<accession>A0A1S7LLC3</accession>
<dbReference type="SMART" id="SM00283">
    <property type="entry name" value="MA"/>
    <property type="match status" value="1"/>
</dbReference>
<keyword evidence="5" id="KW-1133">Transmembrane helix</keyword>
<protein>
    <submittedName>
        <fullName evidence="7">Putative mambrane protein with methyl-accepting chemotaxis sensory transducer domain</fullName>
    </submittedName>
</protein>
<dbReference type="SUPFAM" id="SSF58104">
    <property type="entry name" value="Methyl-accepting chemotaxis protein (MCP) signaling domain"/>
    <property type="match status" value="1"/>
</dbReference>
<dbReference type="Pfam" id="PF00015">
    <property type="entry name" value="MCPsignal"/>
    <property type="match status" value="1"/>
</dbReference>
<name>A0A1S7LLC3_MAGMO</name>
<organism evidence="7">
    <name type="scientific">Magnetococcus massalia (strain MO-1)</name>
    <dbReference type="NCBI Taxonomy" id="451514"/>
    <lineage>
        <taxon>Bacteria</taxon>
        <taxon>Pseudomonadati</taxon>
        <taxon>Pseudomonadota</taxon>
        <taxon>Magnetococcia</taxon>
        <taxon>Magnetococcales</taxon>
        <taxon>Magnetococcaceae</taxon>
        <taxon>Magnetococcus</taxon>
    </lineage>
</organism>
<feature type="transmembrane region" description="Helical" evidence="5">
    <location>
        <begin position="116"/>
        <end position="137"/>
    </location>
</feature>
<dbReference type="PROSITE" id="PS50111">
    <property type="entry name" value="CHEMOTAXIS_TRANSDUC_2"/>
    <property type="match status" value="1"/>
</dbReference>
<dbReference type="EMBL" id="LO017727">
    <property type="protein sequence ID" value="CRH07670.1"/>
    <property type="molecule type" value="Genomic_DNA"/>
</dbReference>
<dbReference type="AlphaFoldDB" id="A0A1S7LLC3"/>
<dbReference type="GO" id="GO:0004888">
    <property type="term" value="F:transmembrane signaling receptor activity"/>
    <property type="evidence" value="ECO:0007669"/>
    <property type="project" value="InterPro"/>
</dbReference>
<dbReference type="GO" id="GO:0005886">
    <property type="term" value="C:plasma membrane"/>
    <property type="evidence" value="ECO:0007669"/>
    <property type="project" value="TreeGrafter"/>
</dbReference>
<sequence>MVMLKQQRLALETTQRAQATQQMAAILGPLNHLHTLVRLDAYSEQDAQTQAQAVLKAIVAGNNALFVVDERGRALIGASSEDTTALKQTFEPWGWQISLPLSPATIDPYIEQQQQWMMGSLALLLTLLVAIVARLIWVHNNQLGSDPAELLRAARELAQTGTMESRGGDGAMGELSRLADRMEDTRTRGMEREQAMQQQVHAVEAVLVQQQDHNHAQSDAVEEARLIMGEITQHITESSHNAHRTEAISQQALSNANLSRDAVQEAMKVMHEIADRIGIIEEIARQTNLLALNAAIEASRAGDQGKGFAVVAAEVRKLAERSQAAAGEISQLSGHTVEAAEKAGSTIETMLPDMQQTGELVQEIARTAELQKGEVDRAGQIIDQIHSTLGQSVMPMDERLEIPAVSQRQTSKRLPVPKSHQITQRF</sequence>
<dbReference type="Gene3D" id="1.10.287.950">
    <property type="entry name" value="Methyl-accepting chemotaxis protein"/>
    <property type="match status" value="1"/>
</dbReference>
<dbReference type="PANTHER" id="PTHR43531">
    <property type="entry name" value="PROTEIN ICFG"/>
    <property type="match status" value="1"/>
</dbReference>
<keyword evidence="5" id="KW-0472">Membrane</keyword>
<keyword evidence="3" id="KW-0807">Transducer</keyword>
<proteinExistence type="inferred from homology"/>
<evidence type="ECO:0000259" key="6">
    <source>
        <dbReference type="PROSITE" id="PS50111"/>
    </source>
</evidence>
<feature type="region of interest" description="Disordered" evidence="4">
    <location>
        <begin position="407"/>
        <end position="426"/>
    </location>
</feature>
<comment type="similarity">
    <text evidence="2">Belongs to the methyl-accepting chemotaxis (MCP) protein family.</text>
</comment>
<reference evidence="7" key="1">
    <citation type="submission" date="2015-04" db="EMBL/GenBank/DDBJ databases">
        <authorList>
            <person name="Syromyatnikov M.Y."/>
            <person name="Popov V.N."/>
        </authorList>
    </citation>
    <scope>NUCLEOTIDE SEQUENCE</scope>
    <source>
        <strain evidence="7">MO-1</strain>
    </source>
</reference>
<evidence type="ECO:0000256" key="5">
    <source>
        <dbReference type="SAM" id="Phobius"/>
    </source>
</evidence>
<evidence type="ECO:0000256" key="3">
    <source>
        <dbReference type="PROSITE-ProRule" id="PRU00284"/>
    </source>
</evidence>
<feature type="domain" description="Methyl-accepting transducer" evidence="6">
    <location>
        <begin position="192"/>
        <end position="398"/>
    </location>
</feature>
<dbReference type="GO" id="GO:0007165">
    <property type="term" value="P:signal transduction"/>
    <property type="evidence" value="ECO:0007669"/>
    <property type="project" value="UniProtKB-KW"/>
</dbReference>
<evidence type="ECO:0000313" key="7">
    <source>
        <dbReference type="EMBL" id="CRH07670.1"/>
    </source>
</evidence>
<dbReference type="GO" id="GO:0006935">
    <property type="term" value="P:chemotaxis"/>
    <property type="evidence" value="ECO:0007669"/>
    <property type="project" value="UniProtKB-KW"/>
</dbReference>
<dbReference type="InterPro" id="IPR004089">
    <property type="entry name" value="MCPsignal_dom"/>
</dbReference>
<keyword evidence="5" id="KW-0812">Transmembrane</keyword>
<gene>
    <name evidence="7" type="ORF">MAGMO_3534</name>
</gene>
<evidence type="ECO:0000256" key="2">
    <source>
        <dbReference type="ARBA" id="ARBA00029447"/>
    </source>
</evidence>